<dbReference type="Proteomes" id="UP000187499">
    <property type="component" value="Chromosome"/>
</dbReference>
<proteinExistence type="predicted"/>
<sequence length="336" mass="37994">MVRITKISAGTILLILSIILMIKSGFENFIAALVGTGAIGGAAGILLAITYIIAAAVYILTNRSYSVVPDVVSFVILILGGLMGLFNSSLPGTKFLVIWSWIGIVIGAIVLIISIADLILHPATEEDEEPLDDNYDQPNNYQQNQNNQYPQQNYYQQPMQYQDPNQNQFGQSPYQQPNPQFNQGQNGYQGQNPQFNQNQGSYQNNQYNNQNRQPNQYPQNNFNPQFNQQNQPNRQFGSSQQSQQTNYPVPTNNGQFNRNNQINNNQMNHNNQPNRPNQFGNMNQNNQMGQQTMNRQFGQQQQGFNPQQNPNQPNQAPTNGPYGFKNFDPTKSRSHK</sequence>
<dbReference type="EMBL" id="CP019323">
    <property type="protein sequence ID" value="APX71545.1"/>
    <property type="molecule type" value="Genomic_DNA"/>
</dbReference>
<feature type="compositionally biased region" description="Polar residues" evidence="1">
    <location>
        <begin position="237"/>
        <end position="251"/>
    </location>
</feature>
<dbReference type="AlphaFoldDB" id="A0A1P8Q140"/>
<dbReference type="OrthoDB" id="2329046at2"/>
<gene>
    <name evidence="2" type="ORF">BTM29_02770</name>
</gene>
<evidence type="ECO:0000313" key="2">
    <source>
        <dbReference type="EMBL" id="APX71545.1"/>
    </source>
</evidence>
<feature type="region of interest" description="Disordered" evidence="1">
    <location>
        <begin position="127"/>
        <end position="147"/>
    </location>
</feature>
<name>A0A1P8Q140_9LACO</name>
<organism evidence="2 3">
    <name type="scientific">Companilactobacillus allii</name>
    <dbReference type="NCBI Taxonomy" id="1847728"/>
    <lineage>
        <taxon>Bacteria</taxon>
        <taxon>Bacillati</taxon>
        <taxon>Bacillota</taxon>
        <taxon>Bacilli</taxon>
        <taxon>Lactobacillales</taxon>
        <taxon>Lactobacillaceae</taxon>
        <taxon>Companilactobacillus</taxon>
    </lineage>
</organism>
<accession>A0A1P8Q140</accession>
<dbReference type="STRING" id="1847728.BTM29_02770"/>
<dbReference type="KEGG" id="lalw:BTM29_02770"/>
<feature type="compositionally biased region" description="Low complexity" evidence="1">
    <location>
        <begin position="252"/>
        <end position="321"/>
    </location>
</feature>
<feature type="region of interest" description="Disordered" evidence="1">
    <location>
        <begin position="161"/>
        <end position="336"/>
    </location>
</feature>
<feature type="compositionally biased region" description="Low complexity" evidence="1">
    <location>
        <begin position="136"/>
        <end position="147"/>
    </location>
</feature>
<reference evidence="3" key="1">
    <citation type="submission" date="2016-12" db="EMBL/GenBank/DDBJ databases">
        <authorList>
            <person name="Jung M.Y."/>
            <person name="Lee S.H."/>
        </authorList>
    </citation>
    <scope>NUCLEOTIDE SEQUENCE [LARGE SCALE GENOMIC DNA]</scope>
    <source>
        <strain evidence="3">WiKim39</strain>
    </source>
</reference>
<evidence type="ECO:0000313" key="3">
    <source>
        <dbReference type="Proteomes" id="UP000187499"/>
    </source>
</evidence>
<dbReference type="RefSeq" id="WP_076614049.1">
    <property type="nucleotide sequence ID" value="NZ_CP019323.1"/>
</dbReference>
<evidence type="ECO:0000256" key="1">
    <source>
        <dbReference type="SAM" id="MobiDB-lite"/>
    </source>
</evidence>
<keyword evidence="3" id="KW-1185">Reference proteome</keyword>
<feature type="compositionally biased region" description="Low complexity" evidence="1">
    <location>
        <begin position="161"/>
        <end position="236"/>
    </location>
</feature>
<protein>
    <submittedName>
        <fullName evidence="2">Uncharacterized protein</fullName>
    </submittedName>
</protein>